<dbReference type="RefSeq" id="WP_163190191.1">
    <property type="nucleotide sequence ID" value="NZ_JAGFPW010000005.1"/>
</dbReference>
<dbReference type="Proteomes" id="UP000665181">
    <property type="component" value="Unassembled WGS sequence"/>
</dbReference>
<dbReference type="EMBL" id="JAGFPW010000005">
    <property type="protein sequence ID" value="MBO3794282.1"/>
    <property type="molecule type" value="Genomic_DNA"/>
</dbReference>
<comment type="caution">
    <text evidence="1">The sequence shown here is derived from an EMBL/GenBank/DDBJ whole genome shotgun (WGS) entry which is preliminary data.</text>
</comment>
<protein>
    <submittedName>
        <fullName evidence="1">Uncharacterized protein</fullName>
    </submittedName>
</protein>
<name>A0A8I1WCG0_BACIU</name>
<evidence type="ECO:0000313" key="1">
    <source>
        <dbReference type="EMBL" id="MBO3794282.1"/>
    </source>
</evidence>
<sequence length="176" mass="20076">MSTKTTKITLYDLDPETAILLEDLKRVRGSFASLYERLTNINVDLFDADTKKVVQDLIDAYNKTSKLTNNRIEEIELMMQVSVSETINGVEELVYDPDYQQVTRHIVKSPAGSILYTIDYAYRDIENGILDYSEKRFSNADNEIISVKKIFSYDENENIIKIETKTTIGELLGEGG</sequence>
<accession>A0A8I1WCG0</accession>
<reference evidence="1" key="1">
    <citation type="submission" date="2021-03" db="EMBL/GenBank/DDBJ databases">
        <title>Isolation of Bacillus subtilis from fermented food sample.</title>
        <authorList>
            <person name="Lakshmanan V."/>
            <person name="Athira K."/>
            <person name="Rajagopal K."/>
        </authorList>
    </citation>
    <scope>NUCLEOTIDE SEQUENCE</scope>
    <source>
        <strain evidence="1">S1</strain>
    </source>
</reference>
<gene>
    <name evidence="1" type="ORF">J5227_08160</name>
</gene>
<dbReference type="AlphaFoldDB" id="A0A8I1WCG0"/>
<evidence type="ECO:0000313" key="2">
    <source>
        <dbReference type="Proteomes" id="UP000665181"/>
    </source>
</evidence>
<organism evidence="1 2">
    <name type="scientific">Bacillus subtilis</name>
    <dbReference type="NCBI Taxonomy" id="1423"/>
    <lineage>
        <taxon>Bacteria</taxon>
        <taxon>Bacillati</taxon>
        <taxon>Bacillota</taxon>
        <taxon>Bacilli</taxon>
        <taxon>Bacillales</taxon>
        <taxon>Bacillaceae</taxon>
        <taxon>Bacillus</taxon>
    </lineage>
</organism>
<proteinExistence type="predicted"/>